<dbReference type="Pfam" id="PF12796">
    <property type="entry name" value="Ank_2"/>
    <property type="match status" value="1"/>
</dbReference>
<evidence type="ECO:0000313" key="7">
    <source>
        <dbReference type="Proteomes" id="UP001628179"/>
    </source>
</evidence>
<dbReference type="GeneID" id="98181809"/>
<dbReference type="PANTHER" id="PTHR24173">
    <property type="entry name" value="ANKYRIN REPEAT CONTAINING"/>
    <property type="match status" value="1"/>
</dbReference>
<dbReference type="Gene3D" id="1.25.40.20">
    <property type="entry name" value="Ankyrin repeat-containing domain"/>
    <property type="match status" value="1"/>
</dbReference>
<dbReference type="SUPFAM" id="SSF48403">
    <property type="entry name" value="Ankyrin repeat"/>
    <property type="match status" value="1"/>
</dbReference>
<keyword evidence="1" id="KW-0677">Repeat</keyword>
<feature type="compositionally biased region" description="Low complexity" evidence="4">
    <location>
        <begin position="540"/>
        <end position="556"/>
    </location>
</feature>
<feature type="region of interest" description="Disordered" evidence="4">
    <location>
        <begin position="565"/>
        <end position="587"/>
    </location>
</feature>
<evidence type="ECO:0000256" key="3">
    <source>
        <dbReference type="PROSITE-ProRule" id="PRU00023"/>
    </source>
</evidence>
<feature type="region of interest" description="Disordered" evidence="4">
    <location>
        <begin position="540"/>
        <end position="559"/>
    </location>
</feature>
<name>A0ABQ0GSZ3_9PEZI</name>
<dbReference type="Pfam" id="PF24120">
    <property type="entry name" value="SsdA_C"/>
    <property type="match status" value="1"/>
</dbReference>
<protein>
    <submittedName>
        <fullName evidence="6">Serine/threonine-protein phosphatase 6 regulatory ankyrin repeat subunit C</fullName>
    </submittedName>
</protein>
<feature type="compositionally biased region" description="Low complexity" evidence="4">
    <location>
        <begin position="465"/>
        <end position="492"/>
    </location>
</feature>
<dbReference type="PANTHER" id="PTHR24173:SF74">
    <property type="entry name" value="ANKYRIN REPEAT DOMAIN-CONTAINING PROTEIN 16"/>
    <property type="match status" value="1"/>
</dbReference>
<keyword evidence="2 3" id="KW-0040">ANK repeat</keyword>
<dbReference type="RefSeq" id="XP_070922587.1">
    <property type="nucleotide sequence ID" value="XM_071066486.1"/>
</dbReference>
<evidence type="ECO:0000256" key="2">
    <source>
        <dbReference type="ARBA" id="ARBA00023043"/>
    </source>
</evidence>
<evidence type="ECO:0000256" key="4">
    <source>
        <dbReference type="SAM" id="MobiDB-lite"/>
    </source>
</evidence>
<dbReference type="InterPro" id="IPR057517">
    <property type="entry name" value="SsdA-like_C"/>
</dbReference>
<feature type="compositionally biased region" description="Low complexity" evidence="4">
    <location>
        <begin position="394"/>
        <end position="404"/>
    </location>
</feature>
<dbReference type="InterPro" id="IPR002110">
    <property type="entry name" value="Ankyrin_rpt"/>
</dbReference>
<dbReference type="EMBL" id="BAAFSV010000006">
    <property type="protein sequence ID" value="GAB1320857.1"/>
    <property type="molecule type" value="Genomic_DNA"/>
</dbReference>
<comment type="caution">
    <text evidence="6">The sequence shown here is derived from an EMBL/GenBank/DDBJ whole genome shotgun (WGS) entry which is preliminary data.</text>
</comment>
<dbReference type="SMART" id="SM00248">
    <property type="entry name" value="ANK"/>
    <property type="match status" value="2"/>
</dbReference>
<reference evidence="6 7" key="1">
    <citation type="submission" date="2024-09" db="EMBL/GenBank/DDBJ databases">
        <title>Itraconazole resistance in Madurella fahalii resulting from another homologue of gene encoding cytochrome P450 14-alpha sterol demethylase (CYP51).</title>
        <authorList>
            <person name="Yoshioka I."/>
            <person name="Fahal A.H."/>
            <person name="Kaneko S."/>
            <person name="Yaguchi T."/>
        </authorList>
    </citation>
    <scope>NUCLEOTIDE SEQUENCE [LARGE SCALE GENOMIC DNA]</scope>
    <source>
        <strain evidence="6 7">IFM 68171</strain>
    </source>
</reference>
<sequence>MGRFKSEHRRALRLSDLHIAVLGGETRNVREILRSDDGKKTINSRDAYGSTPLMIAVLTGRLTIARLLLRNGASTALKDYRGHTALKYGRASFFTRKLDAYRRLGLRAVSKTQEKRRARIATILRHPAACASSRLEGEHEFSSSFLYKADDRLVLLKPEDVFRLDKQQLESATTGVIASLVDPMVKMAAVSGWTSNTERGNKTVLDNSKYTRLVRDVSEFLGFNLSRSFRDKNGKPLPEHAGRFNACHVEKKLAMYWVIATLNAVLGTTDFRQMPKLQGAVVPDILKQALIILDHWPCGNCWKFLDLIKRVTGIDIFVEPRPFLVRGIRQSVAGCRACKCERCVRTFKAAEDNNTRDQNDKNREGGDLEEEEVLNGEDVLNGEEVLYGEDIGDDTNVGTGNGDVEAQPRAPIKQATQARVPPTSSPEDWKVWVSAPDQAPVAKPRCQPVDPISFKLMPACSQAQGTLQTATTATPAPRSQASPPRARTSTRSSSRERPDPVSTVAGRSGFFASPAPNLQPNAADDIQRFAYRGGAIALASSATPSTPSSPARRSSSVSWMVRKRAKWEEQNRTNNRSRARESARDAKFRTRSIFARVARRSQKQGAGLGVEIP</sequence>
<feature type="compositionally biased region" description="Basic and acidic residues" evidence="4">
    <location>
        <begin position="578"/>
        <end position="587"/>
    </location>
</feature>
<feature type="region of interest" description="Disordered" evidence="4">
    <location>
        <begin position="389"/>
        <end position="428"/>
    </location>
</feature>
<proteinExistence type="predicted"/>
<accession>A0ABQ0GSZ3</accession>
<feature type="region of interest" description="Disordered" evidence="4">
    <location>
        <begin position="465"/>
        <end position="521"/>
    </location>
</feature>
<feature type="domain" description="Single-strand DNA deaminase toxin A-like C-terminal" evidence="5">
    <location>
        <begin position="188"/>
        <end position="254"/>
    </location>
</feature>
<organism evidence="6 7">
    <name type="scientific">Madurella fahalii</name>
    <dbReference type="NCBI Taxonomy" id="1157608"/>
    <lineage>
        <taxon>Eukaryota</taxon>
        <taxon>Fungi</taxon>
        <taxon>Dikarya</taxon>
        <taxon>Ascomycota</taxon>
        <taxon>Pezizomycotina</taxon>
        <taxon>Sordariomycetes</taxon>
        <taxon>Sordariomycetidae</taxon>
        <taxon>Sordariales</taxon>
        <taxon>Sordariales incertae sedis</taxon>
        <taxon>Madurella</taxon>
    </lineage>
</organism>
<feature type="repeat" description="ANK" evidence="3">
    <location>
        <begin position="48"/>
        <end position="80"/>
    </location>
</feature>
<dbReference type="PROSITE" id="PS50088">
    <property type="entry name" value="ANK_REPEAT"/>
    <property type="match status" value="1"/>
</dbReference>
<evidence type="ECO:0000256" key="1">
    <source>
        <dbReference type="ARBA" id="ARBA00022737"/>
    </source>
</evidence>
<gene>
    <name evidence="6" type="ORF">MFIFM68171_11067</name>
</gene>
<evidence type="ECO:0000259" key="5">
    <source>
        <dbReference type="Pfam" id="PF24120"/>
    </source>
</evidence>
<dbReference type="Proteomes" id="UP001628179">
    <property type="component" value="Unassembled WGS sequence"/>
</dbReference>
<dbReference type="PROSITE" id="PS50297">
    <property type="entry name" value="ANK_REP_REGION"/>
    <property type="match status" value="1"/>
</dbReference>
<evidence type="ECO:0000313" key="6">
    <source>
        <dbReference type="EMBL" id="GAB1320857.1"/>
    </source>
</evidence>
<dbReference type="InterPro" id="IPR036770">
    <property type="entry name" value="Ankyrin_rpt-contain_sf"/>
</dbReference>
<keyword evidence="7" id="KW-1185">Reference proteome</keyword>